<proteinExistence type="predicted"/>
<name>A0ACC1M4R4_9FUNG</name>
<organism evidence="1 2">
    <name type="scientific">Coemansia aciculifera</name>
    <dbReference type="NCBI Taxonomy" id="417176"/>
    <lineage>
        <taxon>Eukaryota</taxon>
        <taxon>Fungi</taxon>
        <taxon>Fungi incertae sedis</taxon>
        <taxon>Zoopagomycota</taxon>
        <taxon>Kickxellomycotina</taxon>
        <taxon>Kickxellomycetes</taxon>
        <taxon>Kickxellales</taxon>
        <taxon>Kickxellaceae</taxon>
        <taxon>Coemansia</taxon>
    </lineage>
</organism>
<feature type="non-terminal residue" evidence="1">
    <location>
        <position position="1"/>
    </location>
</feature>
<evidence type="ECO:0000313" key="1">
    <source>
        <dbReference type="EMBL" id="KAJ2896981.1"/>
    </source>
</evidence>
<protein>
    <submittedName>
        <fullName evidence="1">Uncharacterized protein</fullName>
    </submittedName>
</protein>
<accession>A0ACC1M4R4</accession>
<reference evidence="1" key="1">
    <citation type="submission" date="2022-07" db="EMBL/GenBank/DDBJ databases">
        <title>Phylogenomic reconstructions and comparative analyses of Kickxellomycotina fungi.</title>
        <authorList>
            <person name="Reynolds N.K."/>
            <person name="Stajich J.E."/>
            <person name="Barry K."/>
            <person name="Grigoriev I.V."/>
            <person name="Crous P."/>
            <person name="Smith M.E."/>
        </authorList>
    </citation>
    <scope>NUCLEOTIDE SEQUENCE</scope>
    <source>
        <strain evidence="1">CBS 190363</strain>
    </source>
</reference>
<dbReference type="EMBL" id="JANBVB010000153">
    <property type="protein sequence ID" value="KAJ2896981.1"/>
    <property type="molecule type" value="Genomic_DNA"/>
</dbReference>
<sequence length="214" mass="23042">LVNQLVGDSSGVDEKYALICRHCYAHNGLVFVDEINDIQYNCPKCGKFNPSNRALRAASAAPLDDAPATGSVSQQRLQQPIISRSSRSVEHSDQGESGTATTHSRGEKSSMNAQYEADGGDDSDSGADIDTSKVNVRTRRPGRAARDHARPLSAASSDTDGHDVNKPKPRQPEQPPAEAPLPQPPSVAVQQQQQQKPQKTTPKKRKGAKAKRSL</sequence>
<evidence type="ECO:0000313" key="2">
    <source>
        <dbReference type="Proteomes" id="UP001139981"/>
    </source>
</evidence>
<comment type="caution">
    <text evidence="1">The sequence shown here is derived from an EMBL/GenBank/DDBJ whole genome shotgun (WGS) entry which is preliminary data.</text>
</comment>
<dbReference type="Proteomes" id="UP001139981">
    <property type="component" value="Unassembled WGS sequence"/>
</dbReference>
<gene>
    <name evidence="1" type="ORF">IWW38_001858</name>
</gene>
<keyword evidence="2" id="KW-1185">Reference proteome</keyword>